<sequence length="61" mass="6917">MATSVLCHTRYNSKQVELRRMRCSVNWDATFLPPEHWLLVKRCLLALGAGCRLVAWGGMVA</sequence>
<accession>A0A0E9W712</accession>
<reference evidence="1" key="2">
    <citation type="journal article" date="2015" name="Fish Shellfish Immunol.">
        <title>Early steps in the European eel (Anguilla anguilla)-Vibrio vulnificus interaction in the gills: Role of the RtxA13 toxin.</title>
        <authorList>
            <person name="Callol A."/>
            <person name="Pajuelo D."/>
            <person name="Ebbesson L."/>
            <person name="Teles M."/>
            <person name="MacKenzie S."/>
            <person name="Amaro C."/>
        </authorList>
    </citation>
    <scope>NUCLEOTIDE SEQUENCE</scope>
</reference>
<proteinExistence type="predicted"/>
<organism evidence="1">
    <name type="scientific">Anguilla anguilla</name>
    <name type="common">European freshwater eel</name>
    <name type="synonym">Muraena anguilla</name>
    <dbReference type="NCBI Taxonomy" id="7936"/>
    <lineage>
        <taxon>Eukaryota</taxon>
        <taxon>Metazoa</taxon>
        <taxon>Chordata</taxon>
        <taxon>Craniata</taxon>
        <taxon>Vertebrata</taxon>
        <taxon>Euteleostomi</taxon>
        <taxon>Actinopterygii</taxon>
        <taxon>Neopterygii</taxon>
        <taxon>Teleostei</taxon>
        <taxon>Anguilliformes</taxon>
        <taxon>Anguillidae</taxon>
        <taxon>Anguilla</taxon>
    </lineage>
</organism>
<protein>
    <submittedName>
        <fullName evidence="1">Uncharacterized protein</fullName>
    </submittedName>
</protein>
<name>A0A0E9W712_ANGAN</name>
<evidence type="ECO:0000313" key="1">
    <source>
        <dbReference type="EMBL" id="JAH85238.1"/>
    </source>
</evidence>
<reference evidence="1" key="1">
    <citation type="submission" date="2014-11" db="EMBL/GenBank/DDBJ databases">
        <authorList>
            <person name="Amaro Gonzalez C."/>
        </authorList>
    </citation>
    <scope>NUCLEOTIDE SEQUENCE</scope>
</reference>
<dbReference type="AlphaFoldDB" id="A0A0E9W712"/>
<dbReference type="EMBL" id="GBXM01023339">
    <property type="protein sequence ID" value="JAH85238.1"/>
    <property type="molecule type" value="Transcribed_RNA"/>
</dbReference>